<proteinExistence type="predicted"/>
<sequence length="98" mass="11125">MVEGNLPPTERGRLATPSPPAKRNRAKKIKFTPLETQSLEDGMREFGTSWSEILKKYEDIFAPNQRTNVDLKDKARTEVKKRKTYNMSLGGFAAVDPK</sequence>
<evidence type="ECO:0000256" key="2">
    <source>
        <dbReference type="SAM" id="MobiDB-lite"/>
    </source>
</evidence>
<keyword evidence="1" id="KW-0539">Nucleus</keyword>
<dbReference type="PANTHER" id="PTHR46734">
    <property type="entry name" value="TELOMERIC REPEAT-BINDING FACTOR 1 TERF1"/>
    <property type="match status" value="1"/>
</dbReference>
<dbReference type="PANTHER" id="PTHR46734:SF1">
    <property type="entry name" value="TELOMERIC REPEAT-BINDING FACTOR 1"/>
    <property type="match status" value="1"/>
</dbReference>
<accession>A0A1X2G9K8</accession>
<dbReference type="AlphaFoldDB" id="A0A1X2G9K8"/>
<comment type="caution">
    <text evidence="3">The sequence shown here is derived from an EMBL/GenBank/DDBJ whole genome shotgun (WGS) entry which is preliminary data.</text>
</comment>
<reference evidence="3 4" key="1">
    <citation type="submission" date="2016-07" db="EMBL/GenBank/DDBJ databases">
        <title>Pervasive Adenine N6-methylation of Active Genes in Fungi.</title>
        <authorList>
            <consortium name="DOE Joint Genome Institute"/>
            <person name="Mondo S.J."/>
            <person name="Dannebaum R.O."/>
            <person name="Kuo R.C."/>
            <person name="Labutti K."/>
            <person name="Haridas S."/>
            <person name="Kuo A."/>
            <person name="Salamov A."/>
            <person name="Ahrendt S.R."/>
            <person name="Lipzen A."/>
            <person name="Sullivan W."/>
            <person name="Andreopoulos W.B."/>
            <person name="Clum A."/>
            <person name="Lindquist E."/>
            <person name="Daum C."/>
            <person name="Ramamoorthy G.K."/>
            <person name="Gryganskyi A."/>
            <person name="Culley D."/>
            <person name="Magnuson J.K."/>
            <person name="James T.Y."/>
            <person name="O'Malley M.A."/>
            <person name="Stajich J.E."/>
            <person name="Spatafora J.W."/>
            <person name="Visel A."/>
            <person name="Grigoriev I.V."/>
        </authorList>
    </citation>
    <scope>NUCLEOTIDE SEQUENCE [LARGE SCALE GENOMIC DNA]</scope>
    <source>
        <strain evidence="3 4">NRRL 3301</strain>
    </source>
</reference>
<protein>
    <recommendedName>
        <fullName evidence="5">Myb-like domain-containing protein</fullName>
    </recommendedName>
</protein>
<name>A0A1X2G9K8_9FUNG</name>
<feature type="region of interest" description="Disordered" evidence="2">
    <location>
        <begin position="1"/>
        <end position="25"/>
    </location>
</feature>
<dbReference type="EMBL" id="MCGT01000032">
    <property type="protein sequence ID" value="ORX47723.1"/>
    <property type="molecule type" value="Genomic_DNA"/>
</dbReference>
<dbReference type="Gene3D" id="1.10.246.220">
    <property type="match status" value="1"/>
</dbReference>
<organism evidence="3 4">
    <name type="scientific">Hesseltinella vesiculosa</name>
    <dbReference type="NCBI Taxonomy" id="101127"/>
    <lineage>
        <taxon>Eukaryota</taxon>
        <taxon>Fungi</taxon>
        <taxon>Fungi incertae sedis</taxon>
        <taxon>Mucoromycota</taxon>
        <taxon>Mucoromycotina</taxon>
        <taxon>Mucoromycetes</taxon>
        <taxon>Mucorales</taxon>
        <taxon>Cunninghamellaceae</taxon>
        <taxon>Hesseltinella</taxon>
    </lineage>
</organism>
<dbReference type="InterPro" id="IPR052450">
    <property type="entry name" value="TRBD-Containing_Protein"/>
</dbReference>
<evidence type="ECO:0000313" key="4">
    <source>
        <dbReference type="Proteomes" id="UP000242146"/>
    </source>
</evidence>
<gene>
    <name evidence="3" type="ORF">DM01DRAFT_1338948</name>
</gene>
<dbReference type="Proteomes" id="UP000242146">
    <property type="component" value="Unassembled WGS sequence"/>
</dbReference>
<dbReference type="SUPFAM" id="SSF46689">
    <property type="entry name" value="Homeodomain-like"/>
    <property type="match status" value="1"/>
</dbReference>
<keyword evidence="4" id="KW-1185">Reference proteome</keyword>
<evidence type="ECO:0000256" key="1">
    <source>
        <dbReference type="ARBA" id="ARBA00023242"/>
    </source>
</evidence>
<dbReference type="OrthoDB" id="3366990at2759"/>
<evidence type="ECO:0008006" key="5">
    <source>
        <dbReference type="Google" id="ProtNLM"/>
    </source>
</evidence>
<dbReference type="CDD" id="cd11660">
    <property type="entry name" value="SANT_TRF"/>
    <property type="match status" value="1"/>
</dbReference>
<evidence type="ECO:0000313" key="3">
    <source>
        <dbReference type="EMBL" id="ORX47723.1"/>
    </source>
</evidence>
<dbReference type="InterPro" id="IPR009057">
    <property type="entry name" value="Homeodomain-like_sf"/>
</dbReference>